<dbReference type="EMBL" id="QXTE01000801">
    <property type="protein sequence ID" value="TFJ96092.1"/>
    <property type="molecule type" value="Genomic_DNA"/>
</dbReference>
<accession>A0A4D9DMA2</accession>
<organism evidence="1 2">
    <name type="scientific">Platysternon megacephalum</name>
    <name type="common">big-headed turtle</name>
    <dbReference type="NCBI Taxonomy" id="55544"/>
    <lineage>
        <taxon>Eukaryota</taxon>
        <taxon>Metazoa</taxon>
        <taxon>Chordata</taxon>
        <taxon>Craniata</taxon>
        <taxon>Vertebrata</taxon>
        <taxon>Euteleostomi</taxon>
        <taxon>Archelosauria</taxon>
        <taxon>Testudinata</taxon>
        <taxon>Testudines</taxon>
        <taxon>Cryptodira</taxon>
        <taxon>Durocryptodira</taxon>
        <taxon>Testudinoidea</taxon>
        <taxon>Platysternidae</taxon>
        <taxon>Platysternon</taxon>
    </lineage>
</organism>
<sequence length="229" mass="24593">MHLLIPRAESRPRSLPLAYAESLHRGEQLWLPLCALPPAALCCLPPHIAQLPKSSPCPGGGSHFSPPRLLTANGACCRCTAGPPRSSLQSSYSVEKGVSCKGWGRWDVAARFLGELEAAVALRLVGRSSVREVVCVGDRHGNAFFLPRTPQSRCELARVLVAEMAVQWGDQGFAPVRWGMQIPHSPTPSPWLFQGGLQAALAALLERIQLPATGCCDSPWRPVSHGAPS</sequence>
<dbReference type="Proteomes" id="UP000297703">
    <property type="component" value="Unassembled WGS sequence"/>
</dbReference>
<keyword evidence="2" id="KW-1185">Reference proteome</keyword>
<protein>
    <submittedName>
        <fullName evidence="1">Polymerase delta-interacting protein 3</fullName>
    </submittedName>
</protein>
<name>A0A4D9DMA2_9SAUR</name>
<proteinExistence type="predicted"/>
<evidence type="ECO:0000313" key="1">
    <source>
        <dbReference type="EMBL" id="TFJ96092.1"/>
    </source>
</evidence>
<comment type="caution">
    <text evidence="1">The sequence shown here is derived from an EMBL/GenBank/DDBJ whole genome shotgun (WGS) entry which is preliminary data.</text>
</comment>
<dbReference type="AlphaFoldDB" id="A0A4D9DMA2"/>
<evidence type="ECO:0000313" key="2">
    <source>
        <dbReference type="Proteomes" id="UP000297703"/>
    </source>
</evidence>
<gene>
    <name evidence="1" type="ORF">DR999_PMT22151</name>
</gene>
<reference evidence="1 2" key="1">
    <citation type="submission" date="2019-04" db="EMBL/GenBank/DDBJ databases">
        <title>Draft genome of the big-headed turtle Platysternon megacephalum.</title>
        <authorList>
            <person name="Gong S."/>
        </authorList>
    </citation>
    <scope>NUCLEOTIDE SEQUENCE [LARGE SCALE GENOMIC DNA]</scope>
    <source>
        <strain evidence="1">DO16091913</strain>
        <tissue evidence="1">Muscle</tissue>
    </source>
</reference>
<reference evidence="1 2" key="2">
    <citation type="submission" date="2019-04" db="EMBL/GenBank/DDBJ databases">
        <title>The genome sequence of big-headed turtle.</title>
        <authorList>
            <person name="Gong S."/>
        </authorList>
    </citation>
    <scope>NUCLEOTIDE SEQUENCE [LARGE SCALE GENOMIC DNA]</scope>
    <source>
        <strain evidence="1">DO16091913</strain>
        <tissue evidence="1">Muscle</tissue>
    </source>
</reference>